<dbReference type="Proteomes" id="UP000825935">
    <property type="component" value="Chromosome 25"/>
</dbReference>
<dbReference type="InterPro" id="IPR046960">
    <property type="entry name" value="PPR_At4g14850-like_plant"/>
</dbReference>
<protein>
    <recommendedName>
        <fullName evidence="5">Pentatricopeptide repeat-containing protein</fullName>
    </recommendedName>
</protein>
<evidence type="ECO:0000313" key="4">
    <source>
        <dbReference type="Proteomes" id="UP000825935"/>
    </source>
</evidence>
<dbReference type="EMBL" id="CM035430">
    <property type="protein sequence ID" value="KAH7299156.1"/>
    <property type="molecule type" value="Genomic_DNA"/>
</dbReference>
<dbReference type="Gene3D" id="1.25.40.10">
    <property type="entry name" value="Tetratricopeptide repeat domain"/>
    <property type="match status" value="7"/>
</dbReference>
<dbReference type="FunFam" id="1.25.40.10:FF:000344">
    <property type="entry name" value="Pentatricopeptide repeat-containing protein"/>
    <property type="match status" value="1"/>
</dbReference>
<dbReference type="GO" id="GO:0003723">
    <property type="term" value="F:RNA binding"/>
    <property type="evidence" value="ECO:0007669"/>
    <property type="project" value="InterPro"/>
</dbReference>
<dbReference type="AlphaFoldDB" id="A0A8T2RRR1"/>
<dbReference type="Pfam" id="PF01535">
    <property type="entry name" value="PPR"/>
    <property type="match status" value="6"/>
</dbReference>
<dbReference type="Pfam" id="PF13041">
    <property type="entry name" value="PPR_2"/>
    <property type="match status" value="5"/>
</dbReference>
<dbReference type="GO" id="GO:0009451">
    <property type="term" value="P:RNA modification"/>
    <property type="evidence" value="ECO:0007669"/>
    <property type="project" value="InterPro"/>
</dbReference>
<feature type="repeat" description="PPR" evidence="2">
    <location>
        <begin position="197"/>
        <end position="231"/>
    </location>
</feature>
<accession>A0A8T2RRR1</accession>
<feature type="repeat" description="PPR" evidence="2">
    <location>
        <begin position="298"/>
        <end position="332"/>
    </location>
</feature>
<organism evidence="3 4">
    <name type="scientific">Ceratopteris richardii</name>
    <name type="common">Triangle waterfern</name>
    <dbReference type="NCBI Taxonomy" id="49495"/>
    <lineage>
        <taxon>Eukaryota</taxon>
        <taxon>Viridiplantae</taxon>
        <taxon>Streptophyta</taxon>
        <taxon>Embryophyta</taxon>
        <taxon>Tracheophyta</taxon>
        <taxon>Polypodiopsida</taxon>
        <taxon>Polypodiidae</taxon>
        <taxon>Polypodiales</taxon>
        <taxon>Pteridineae</taxon>
        <taxon>Pteridaceae</taxon>
        <taxon>Parkerioideae</taxon>
        <taxon>Ceratopteris</taxon>
    </lineage>
</organism>
<dbReference type="PROSITE" id="PS51375">
    <property type="entry name" value="PPR"/>
    <property type="match status" value="6"/>
</dbReference>
<dbReference type="InterPro" id="IPR002885">
    <property type="entry name" value="PPR_rpt"/>
</dbReference>
<evidence type="ECO:0000256" key="2">
    <source>
        <dbReference type="PROSITE-ProRule" id="PRU00708"/>
    </source>
</evidence>
<comment type="caution">
    <text evidence="3">The sequence shown here is derived from an EMBL/GenBank/DDBJ whole genome shotgun (WGS) entry which is preliminary data.</text>
</comment>
<dbReference type="PANTHER" id="PTHR24015">
    <property type="entry name" value="OS07G0578800 PROTEIN-RELATED"/>
    <property type="match status" value="1"/>
</dbReference>
<dbReference type="FunFam" id="1.25.40.10:FF:000158">
    <property type="entry name" value="pentatricopeptide repeat-containing protein At2g33680"/>
    <property type="match status" value="1"/>
</dbReference>
<feature type="repeat" description="PPR" evidence="2">
    <location>
        <begin position="399"/>
        <end position="433"/>
    </location>
</feature>
<dbReference type="EMBL" id="CM035430">
    <property type="protein sequence ID" value="KAH7299157.1"/>
    <property type="molecule type" value="Genomic_DNA"/>
</dbReference>
<dbReference type="OrthoDB" id="185373at2759"/>
<sequence>MRSLCTLPPPQSAQKFDICQQVQQALINPNAYSFVEILKSCIDLGSIGTGNLVYSILVEEFLDTNLFIGNTLLNLYGKNNHFHDANNVFVRMLHRNVVTWNVIVSSHLKHEQEHLVFHLFWRMQLEGLQHDKFTFVSVLKACWNIESLCHGKIIHTLLLAGGCQEDVYVASALIHMYAVCCSIETACIEFRNLPAQNVVAWNALITAFIKDGRNQEALSTFNEMQLSKVQPNEVTFITILRAMSGLTCLSDVMLIHAYVIEANFESHIMFGTSLTDVYAKSGCLQEAERVFKWLPKNCAVVWSVLLSGYVELGTNTDVLNLFKRMQNHGLILNSAIYLSLLRASSKLAVLCLGMLVHTLIVESGDESEEFTRNALISMYMGFRSILDACFIFDGVLDHTVVTWSAMIEGYTELECGEEALALYQRMLKRGASPNNITFLSILEACSIMQSLVEVKRVHMMMKEIGVLGDLIIGNMLIDVYAKCGSIERALEIFRESSKQCPSTWNSIISAYVRHGDGWQALSLFYGMQTAHIKPDNVTYINALKACCCMSTLREGRLVHINSVYDNVEIDATFQSSLIDFYAKHESLEDAEKQFNKSLTQGRAPCNAMITGYAHHGKCQEVFDLLLQMFNKAIMPDAVTIIALIQACSKTASLVHGKLVHQYAVQSGYSLNIIIGNGLIDMYGKCGTILDAQVVFDSLVERDIISWTTLIAAHAFHGEIHMALHCFIRMQEEGFQPNHATLVSLLSACGHAGIVKQAVAYMERIRGDYLLLDTNEHHNTMVDVLGRQGCLMEAEDLMRTTPCVNTTVGWASLLCHCNTYINNNIGKQTFDKFISLDARHGSAYRQMAVLLMNSRELGC</sequence>
<evidence type="ECO:0000313" key="3">
    <source>
        <dbReference type="EMBL" id="KAH7299156.1"/>
    </source>
</evidence>
<name>A0A8T2RRR1_CERRI</name>
<keyword evidence="1" id="KW-0677">Repeat</keyword>
<evidence type="ECO:0000256" key="1">
    <source>
        <dbReference type="ARBA" id="ARBA00022737"/>
    </source>
</evidence>
<dbReference type="InterPro" id="IPR011990">
    <property type="entry name" value="TPR-like_helical_dom_sf"/>
</dbReference>
<dbReference type="NCBIfam" id="TIGR00756">
    <property type="entry name" value="PPR"/>
    <property type="match status" value="4"/>
</dbReference>
<evidence type="ECO:0008006" key="5">
    <source>
        <dbReference type="Google" id="ProtNLM"/>
    </source>
</evidence>
<proteinExistence type="predicted"/>
<dbReference type="PANTHER" id="PTHR24015:SF548">
    <property type="entry name" value="OS08G0340900 PROTEIN"/>
    <property type="match status" value="1"/>
</dbReference>
<dbReference type="GO" id="GO:0048731">
    <property type="term" value="P:system development"/>
    <property type="evidence" value="ECO:0007669"/>
    <property type="project" value="UniProtKB-ARBA"/>
</dbReference>
<feature type="repeat" description="PPR" evidence="2">
    <location>
        <begin position="601"/>
        <end position="635"/>
    </location>
</feature>
<keyword evidence="4" id="KW-1185">Reference proteome</keyword>
<feature type="repeat" description="PPR" evidence="2">
    <location>
        <begin position="702"/>
        <end position="736"/>
    </location>
</feature>
<reference evidence="3" key="1">
    <citation type="submission" date="2021-08" db="EMBL/GenBank/DDBJ databases">
        <title>WGS assembly of Ceratopteris richardii.</title>
        <authorList>
            <person name="Marchant D.B."/>
            <person name="Chen G."/>
            <person name="Jenkins J."/>
            <person name="Shu S."/>
            <person name="Leebens-Mack J."/>
            <person name="Grimwood J."/>
            <person name="Schmutz J."/>
            <person name="Soltis P."/>
            <person name="Soltis D."/>
            <person name="Chen Z.-H."/>
        </authorList>
    </citation>
    <scope>NUCLEOTIDE SEQUENCE</scope>
    <source>
        <strain evidence="3">Whitten #5841</strain>
        <tissue evidence="3">Leaf</tissue>
    </source>
</reference>
<gene>
    <name evidence="3" type="ORF">KP509_25G075300</name>
</gene>
<feature type="repeat" description="PPR" evidence="2">
    <location>
        <begin position="500"/>
        <end position="534"/>
    </location>
</feature>